<comment type="caution">
    <text evidence="1">The sequence shown here is derived from an EMBL/GenBank/DDBJ whole genome shotgun (WGS) entry which is preliminary data.</text>
</comment>
<keyword evidence="2" id="KW-1185">Reference proteome</keyword>
<dbReference type="EMBL" id="QGGR01000013">
    <property type="protein sequence ID" value="PWK43383.1"/>
    <property type="molecule type" value="Genomic_DNA"/>
</dbReference>
<dbReference type="AlphaFoldDB" id="A0A316F867"/>
<organism evidence="1 2">
    <name type="scientific">Actinoplanes xinjiangensis</name>
    <dbReference type="NCBI Taxonomy" id="512350"/>
    <lineage>
        <taxon>Bacteria</taxon>
        <taxon>Bacillati</taxon>
        <taxon>Actinomycetota</taxon>
        <taxon>Actinomycetes</taxon>
        <taxon>Micromonosporales</taxon>
        <taxon>Micromonosporaceae</taxon>
        <taxon>Actinoplanes</taxon>
    </lineage>
</organism>
<protein>
    <recommendedName>
        <fullName evidence="3">Ribosomal L7/L12-like protein</fullName>
    </recommendedName>
</protein>
<name>A0A316F867_9ACTN</name>
<gene>
    <name evidence="1" type="ORF">BC793_11365</name>
</gene>
<dbReference type="OrthoDB" id="3298842at2"/>
<reference evidence="1 2" key="1">
    <citation type="submission" date="2018-05" db="EMBL/GenBank/DDBJ databases">
        <title>Genomic Encyclopedia of Archaeal and Bacterial Type Strains, Phase II (KMG-II): from individual species to whole genera.</title>
        <authorList>
            <person name="Goeker M."/>
        </authorList>
    </citation>
    <scope>NUCLEOTIDE SEQUENCE [LARGE SCALE GENOMIC DNA]</scope>
    <source>
        <strain evidence="1 2">DSM 45184</strain>
    </source>
</reference>
<evidence type="ECO:0000313" key="2">
    <source>
        <dbReference type="Proteomes" id="UP000245697"/>
    </source>
</evidence>
<evidence type="ECO:0008006" key="3">
    <source>
        <dbReference type="Google" id="ProtNLM"/>
    </source>
</evidence>
<dbReference type="RefSeq" id="WP_109597138.1">
    <property type="nucleotide sequence ID" value="NZ_BONA01000062.1"/>
</dbReference>
<dbReference type="Proteomes" id="UP000245697">
    <property type="component" value="Unassembled WGS sequence"/>
</dbReference>
<proteinExistence type="predicted"/>
<sequence>MTTAALTVLAVGLLLLIAAAQVRRRARASAGSHPTTPEDLHAEIAAELARNGDVAAIRLYRQRTGASLVDAKAAVDRIGRQQP</sequence>
<accession>A0A316F867</accession>
<evidence type="ECO:0000313" key="1">
    <source>
        <dbReference type="EMBL" id="PWK43383.1"/>
    </source>
</evidence>